<accession>A0A7R8D656</accession>
<proteinExistence type="predicted"/>
<protein>
    <submittedName>
        <fullName evidence="1">(salmon louse) hypothetical protein</fullName>
    </submittedName>
</protein>
<keyword evidence="2" id="KW-1185">Reference proteome</keyword>
<evidence type="ECO:0000313" key="2">
    <source>
        <dbReference type="Proteomes" id="UP000675881"/>
    </source>
</evidence>
<dbReference type="AlphaFoldDB" id="A0A7R8D656"/>
<dbReference type="EMBL" id="HG994588">
    <property type="protein sequence ID" value="CAF3041740.1"/>
    <property type="molecule type" value="Genomic_DNA"/>
</dbReference>
<gene>
    <name evidence="1" type="ORF">LSAA_15236</name>
</gene>
<name>A0A7R8D656_LEPSM</name>
<sequence length="121" mass="14106">MIDAVNNFVEDDKGWSVGEIILAFNLSYGTIKMTLMDEVDLPKCDPRWTFKKTYFEKSKVFLDFIITVYETNAHFYTPETTAINGSRGAQCPHQLQSDVSWKKQMCISWFCSNEFIHEHHV</sequence>
<dbReference type="Proteomes" id="UP000675881">
    <property type="component" value="Chromosome 9"/>
</dbReference>
<reference evidence="1" key="1">
    <citation type="submission" date="2021-02" db="EMBL/GenBank/DDBJ databases">
        <authorList>
            <person name="Bekaert M."/>
        </authorList>
    </citation>
    <scope>NUCLEOTIDE SEQUENCE</scope>
    <source>
        <strain evidence="1">IoA-00</strain>
    </source>
</reference>
<organism evidence="1 2">
    <name type="scientific">Lepeophtheirus salmonis</name>
    <name type="common">Salmon louse</name>
    <name type="synonym">Caligus salmonis</name>
    <dbReference type="NCBI Taxonomy" id="72036"/>
    <lineage>
        <taxon>Eukaryota</taxon>
        <taxon>Metazoa</taxon>
        <taxon>Ecdysozoa</taxon>
        <taxon>Arthropoda</taxon>
        <taxon>Crustacea</taxon>
        <taxon>Multicrustacea</taxon>
        <taxon>Hexanauplia</taxon>
        <taxon>Copepoda</taxon>
        <taxon>Siphonostomatoida</taxon>
        <taxon>Caligidae</taxon>
        <taxon>Lepeophtheirus</taxon>
    </lineage>
</organism>
<evidence type="ECO:0000313" key="1">
    <source>
        <dbReference type="EMBL" id="CAF3041740.1"/>
    </source>
</evidence>